<sequence>MKSLKTLLFSATLSTAATAGLLFASNGHADAATNYTVVSGDTLSSISQKFAGNGSLIEKIANANKIANKNLIYVGETLTIDEETQTVTVAPATTQAATTTPVATQQTTQATTTPVATQQPVQKAATQTQPVQQQATTTPVVKQQQTTTPVVKQQQTTTTTTTTNTTTSTTNSAKEWIANKESGGSYSASNGQFVGRYQLSSSYLNGDYSASNQERVADQYVTSRYGSWEGAKSFWLANGWY</sequence>
<dbReference type="PROSITE" id="PS51782">
    <property type="entry name" value="LYSM"/>
    <property type="match status" value="1"/>
</dbReference>
<dbReference type="InterPro" id="IPR052196">
    <property type="entry name" value="Bact_Kbp"/>
</dbReference>
<accession>Q38WG5</accession>
<organism evidence="3 4">
    <name type="scientific">Latilactobacillus sakei subsp. sakei (strain 23K)</name>
    <name type="common">Lactobacillus sakei subsp. sakei</name>
    <dbReference type="NCBI Taxonomy" id="314315"/>
    <lineage>
        <taxon>Bacteria</taxon>
        <taxon>Bacillati</taxon>
        <taxon>Bacillota</taxon>
        <taxon>Bacilli</taxon>
        <taxon>Lactobacillales</taxon>
        <taxon>Lactobacillaceae</taxon>
        <taxon>Latilactobacillus</taxon>
    </lineage>
</organism>
<dbReference type="eggNOG" id="COG1388">
    <property type="taxonomic scope" value="Bacteria"/>
</dbReference>
<evidence type="ECO:0000313" key="3">
    <source>
        <dbReference type="EMBL" id="CAI55467.1"/>
    </source>
</evidence>
<dbReference type="CDD" id="cd00118">
    <property type="entry name" value="LysM"/>
    <property type="match status" value="1"/>
</dbReference>
<dbReference type="RefSeq" id="WP_011374863.1">
    <property type="nucleotide sequence ID" value="NC_007576.1"/>
</dbReference>
<dbReference type="SMART" id="SM00257">
    <property type="entry name" value="LysM"/>
    <property type="match status" value="1"/>
</dbReference>
<keyword evidence="1" id="KW-0732">Signal</keyword>
<name>Q38WG5_LATSS</name>
<dbReference type="EMBL" id="CR936503">
    <property type="protein sequence ID" value="CAI55467.1"/>
    <property type="molecule type" value="Genomic_DNA"/>
</dbReference>
<dbReference type="PANTHER" id="PTHR34700:SF4">
    <property type="entry name" value="PHAGE-LIKE ELEMENT PBSX PROTEIN XKDP"/>
    <property type="match status" value="1"/>
</dbReference>
<dbReference type="KEGG" id="lsa:LCA_1165"/>
<evidence type="ECO:0000313" key="4">
    <source>
        <dbReference type="Proteomes" id="UP000002707"/>
    </source>
</evidence>
<dbReference type="InterPro" id="IPR036779">
    <property type="entry name" value="LysM_dom_sf"/>
</dbReference>
<dbReference type="AlphaFoldDB" id="Q38WG5"/>
<feature type="signal peptide" evidence="1">
    <location>
        <begin position="1"/>
        <end position="19"/>
    </location>
</feature>
<dbReference type="Proteomes" id="UP000002707">
    <property type="component" value="Chromosome"/>
</dbReference>
<reference evidence="4" key="1">
    <citation type="journal article" date="2005" name="Nat. Biotechnol.">
        <title>The complete genome sequence of the meat-borne lactic acid bacterium Lactobacillus sakei 23K.</title>
        <authorList>
            <person name="Chaillou S."/>
            <person name="Champomier-Verges M.-C."/>
            <person name="Cornet M."/>
            <person name="Crutz-Le Coq A.-M."/>
            <person name="Dudez A.-M."/>
            <person name="Martin V."/>
            <person name="Beaufils S."/>
            <person name="Darbon-Rongere E."/>
            <person name="Bossy R."/>
            <person name="Loux V."/>
            <person name="Zagorec M."/>
        </authorList>
    </citation>
    <scope>NUCLEOTIDE SEQUENCE [LARGE SCALE GENOMIC DNA]</scope>
    <source>
        <strain evidence="4">23K</strain>
    </source>
</reference>
<dbReference type="SUPFAM" id="SSF54106">
    <property type="entry name" value="LysM domain"/>
    <property type="match status" value="1"/>
</dbReference>
<dbReference type="PANTHER" id="PTHR34700">
    <property type="entry name" value="POTASSIUM BINDING PROTEIN KBP"/>
    <property type="match status" value="1"/>
</dbReference>
<gene>
    <name evidence="3" type="ordered locus">LCA_1165</name>
</gene>
<dbReference type="OrthoDB" id="117366at2"/>
<protein>
    <submittedName>
        <fullName evidence="3">Hypothetical cell surface protein</fullName>
    </submittedName>
</protein>
<evidence type="ECO:0000256" key="1">
    <source>
        <dbReference type="SAM" id="SignalP"/>
    </source>
</evidence>
<proteinExistence type="predicted"/>
<dbReference type="InterPro" id="IPR018392">
    <property type="entry name" value="LysM"/>
</dbReference>
<dbReference type="Pfam" id="PF01476">
    <property type="entry name" value="LysM"/>
    <property type="match status" value="1"/>
</dbReference>
<dbReference type="Gene3D" id="3.10.350.10">
    <property type="entry name" value="LysM domain"/>
    <property type="match status" value="1"/>
</dbReference>
<feature type="domain" description="LysM" evidence="2">
    <location>
        <begin position="33"/>
        <end position="80"/>
    </location>
</feature>
<dbReference type="HOGENOM" id="CLU_077123_0_0_9"/>
<evidence type="ECO:0000259" key="2">
    <source>
        <dbReference type="PROSITE" id="PS51782"/>
    </source>
</evidence>
<dbReference type="STRING" id="314315.LCA_1165"/>
<feature type="chain" id="PRO_5039573827" evidence="1">
    <location>
        <begin position="20"/>
        <end position="241"/>
    </location>
</feature>
<keyword evidence="4" id="KW-1185">Reference proteome</keyword>
<dbReference type="CAZy" id="CBM50">
    <property type="family name" value="Carbohydrate-Binding Module Family 50"/>
</dbReference>